<keyword evidence="11" id="KW-1185">Reference proteome</keyword>
<evidence type="ECO:0000256" key="6">
    <source>
        <dbReference type="ARBA" id="ARBA00023319"/>
    </source>
</evidence>
<dbReference type="PANTHER" id="PTHR24100:SF149">
    <property type="entry name" value="BG-LIKE ANTIGEN 1-RELATED"/>
    <property type="match status" value="1"/>
</dbReference>
<evidence type="ECO:0000256" key="3">
    <source>
        <dbReference type="ARBA" id="ARBA00023136"/>
    </source>
</evidence>
<dbReference type="GO" id="GO:0050852">
    <property type="term" value="P:T cell receptor signaling pathway"/>
    <property type="evidence" value="ECO:0007669"/>
    <property type="project" value="TreeGrafter"/>
</dbReference>
<dbReference type="Gene3D" id="2.60.40.10">
    <property type="entry name" value="Immunoglobulins"/>
    <property type="match status" value="1"/>
</dbReference>
<evidence type="ECO:0000313" key="10">
    <source>
        <dbReference type="Ensembl" id="ENSSFOP00015020175.2"/>
    </source>
</evidence>
<dbReference type="GeneTree" id="ENSGT01120000271914"/>
<evidence type="ECO:0000256" key="2">
    <source>
        <dbReference type="ARBA" id="ARBA00022729"/>
    </source>
</evidence>
<organism evidence="10 11">
    <name type="scientific">Scleropages formosus</name>
    <name type="common">Asian bonytongue</name>
    <name type="synonym">Osteoglossum formosum</name>
    <dbReference type="NCBI Taxonomy" id="113540"/>
    <lineage>
        <taxon>Eukaryota</taxon>
        <taxon>Metazoa</taxon>
        <taxon>Chordata</taxon>
        <taxon>Craniata</taxon>
        <taxon>Vertebrata</taxon>
        <taxon>Euteleostomi</taxon>
        <taxon>Actinopterygii</taxon>
        <taxon>Neopterygii</taxon>
        <taxon>Teleostei</taxon>
        <taxon>Osteoglossocephala</taxon>
        <taxon>Osteoglossomorpha</taxon>
        <taxon>Osteoglossiformes</taxon>
        <taxon>Osteoglossidae</taxon>
        <taxon>Scleropages</taxon>
    </lineage>
</organism>
<feature type="chain" id="PRO_5034728094" description="Ig-like domain-containing protein" evidence="8">
    <location>
        <begin position="27"/>
        <end position="149"/>
    </location>
</feature>
<reference evidence="10" key="3">
    <citation type="submission" date="2025-09" db="UniProtKB">
        <authorList>
            <consortium name="Ensembl"/>
        </authorList>
    </citation>
    <scope>IDENTIFICATION</scope>
</reference>
<feature type="domain" description="Ig-like" evidence="9">
    <location>
        <begin position="34"/>
        <end position="135"/>
    </location>
</feature>
<dbReference type="GO" id="GO:1903037">
    <property type="term" value="P:regulation of leukocyte cell-cell adhesion"/>
    <property type="evidence" value="ECO:0007669"/>
    <property type="project" value="UniProtKB-ARBA"/>
</dbReference>
<name>A0A8C9V471_SCLFO</name>
<reference evidence="10 11" key="1">
    <citation type="submission" date="2019-04" db="EMBL/GenBank/DDBJ databases">
        <authorList>
            <consortium name="Wellcome Sanger Institute Data Sharing"/>
        </authorList>
    </citation>
    <scope>NUCLEOTIDE SEQUENCE [LARGE SCALE GENOMIC DNA]</scope>
</reference>
<dbReference type="OrthoDB" id="9986391at2759"/>
<keyword evidence="2 8" id="KW-0732">Signal</keyword>
<evidence type="ECO:0000259" key="9">
    <source>
        <dbReference type="PROSITE" id="PS50835"/>
    </source>
</evidence>
<dbReference type="PROSITE" id="PS50835">
    <property type="entry name" value="IG_LIKE"/>
    <property type="match status" value="1"/>
</dbReference>
<reference evidence="10" key="2">
    <citation type="submission" date="2025-08" db="UniProtKB">
        <authorList>
            <consortium name="Ensembl"/>
        </authorList>
    </citation>
    <scope>IDENTIFICATION</scope>
</reference>
<dbReference type="GO" id="GO:0005102">
    <property type="term" value="F:signaling receptor binding"/>
    <property type="evidence" value="ECO:0007669"/>
    <property type="project" value="TreeGrafter"/>
</dbReference>
<dbReference type="PANTHER" id="PTHR24100">
    <property type="entry name" value="BUTYROPHILIN"/>
    <property type="match status" value="1"/>
</dbReference>
<evidence type="ECO:0000256" key="7">
    <source>
        <dbReference type="SAM" id="MobiDB-lite"/>
    </source>
</evidence>
<dbReference type="AlphaFoldDB" id="A0A8C9V471"/>
<dbReference type="SMART" id="SM00406">
    <property type="entry name" value="IGv"/>
    <property type="match status" value="1"/>
</dbReference>
<keyword evidence="3" id="KW-0472">Membrane</keyword>
<dbReference type="SMART" id="SM00409">
    <property type="entry name" value="IG"/>
    <property type="match status" value="1"/>
</dbReference>
<evidence type="ECO:0000256" key="8">
    <source>
        <dbReference type="SAM" id="SignalP"/>
    </source>
</evidence>
<comment type="subcellular location">
    <subcellularLocation>
        <location evidence="1">Membrane</location>
    </subcellularLocation>
</comment>
<keyword evidence="5" id="KW-0325">Glycoprotein</keyword>
<dbReference type="Ensembl" id="ENSSFOT00015020406.2">
    <property type="protein sequence ID" value="ENSSFOP00015020175.2"/>
    <property type="gene ID" value="ENSSFOG00015012978.2"/>
</dbReference>
<evidence type="ECO:0000256" key="1">
    <source>
        <dbReference type="ARBA" id="ARBA00004370"/>
    </source>
</evidence>
<evidence type="ECO:0000256" key="5">
    <source>
        <dbReference type="ARBA" id="ARBA00023180"/>
    </source>
</evidence>
<dbReference type="InterPro" id="IPR050504">
    <property type="entry name" value="IgSF_BTN/MOG"/>
</dbReference>
<dbReference type="GO" id="GO:0001817">
    <property type="term" value="P:regulation of cytokine production"/>
    <property type="evidence" value="ECO:0007669"/>
    <property type="project" value="TreeGrafter"/>
</dbReference>
<dbReference type="InterPro" id="IPR013783">
    <property type="entry name" value="Ig-like_fold"/>
</dbReference>
<dbReference type="GO" id="GO:0050863">
    <property type="term" value="P:regulation of T cell activation"/>
    <property type="evidence" value="ECO:0007669"/>
    <property type="project" value="UniProtKB-ARBA"/>
</dbReference>
<keyword evidence="6" id="KW-0393">Immunoglobulin domain</keyword>
<accession>A0A8C9V471</accession>
<dbReference type="InterPro" id="IPR003599">
    <property type="entry name" value="Ig_sub"/>
</dbReference>
<dbReference type="InterPro" id="IPR036179">
    <property type="entry name" value="Ig-like_dom_sf"/>
</dbReference>
<dbReference type="GO" id="GO:0009897">
    <property type="term" value="C:external side of plasma membrane"/>
    <property type="evidence" value="ECO:0007669"/>
    <property type="project" value="TreeGrafter"/>
</dbReference>
<evidence type="ECO:0000313" key="11">
    <source>
        <dbReference type="Proteomes" id="UP000694397"/>
    </source>
</evidence>
<keyword evidence="4" id="KW-1015">Disulfide bond</keyword>
<feature type="region of interest" description="Disordered" evidence="7">
    <location>
        <begin position="77"/>
        <end position="96"/>
    </location>
</feature>
<feature type="signal peptide" evidence="8">
    <location>
        <begin position="1"/>
        <end position="26"/>
    </location>
</feature>
<dbReference type="FunFam" id="2.60.40.10:FF:000142">
    <property type="entry name" value="V-set domain-containing T-cell activation inhibitor 1"/>
    <property type="match status" value="1"/>
</dbReference>
<dbReference type="Pfam" id="PF07686">
    <property type="entry name" value="V-set"/>
    <property type="match status" value="1"/>
</dbReference>
<dbReference type="InterPro" id="IPR003598">
    <property type="entry name" value="Ig_sub2"/>
</dbReference>
<dbReference type="SMART" id="SM00408">
    <property type="entry name" value="IGc2"/>
    <property type="match status" value="1"/>
</dbReference>
<dbReference type="InterPro" id="IPR007110">
    <property type="entry name" value="Ig-like_dom"/>
</dbReference>
<dbReference type="Proteomes" id="UP000694397">
    <property type="component" value="Chromosome 5"/>
</dbReference>
<proteinExistence type="predicted"/>
<protein>
    <recommendedName>
        <fullName evidence="9">Ig-like domain-containing protein</fullName>
    </recommendedName>
</protein>
<dbReference type="InterPro" id="IPR013106">
    <property type="entry name" value="Ig_V-set"/>
</dbReference>
<evidence type="ECO:0000256" key="4">
    <source>
        <dbReference type="ARBA" id="ARBA00023157"/>
    </source>
</evidence>
<dbReference type="SUPFAM" id="SSF48726">
    <property type="entry name" value="Immunoglobulin"/>
    <property type="match status" value="1"/>
</dbReference>
<sequence length="149" mass="16506">MRSWCFWSQEMWSSVLIVLLGLQVHGTPVSGPLGGSATLPCWLSPAISAEALEVRWYRPNKFTSPVLLYREQKVQQSSQDPQYEGRVSLGSRGSTNRALNEGNVSLHLENVTLSDSGQYECYVSSDKTYESKTVTLEVNGEPSGVMTLM</sequence>